<comment type="catalytic activity">
    <reaction evidence="1 7">
        <text>dTDP-4-dehydro-6-deoxy-alpha-D-glucose = dTDP-4-dehydro-beta-L-rhamnose</text>
        <dbReference type="Rhea" id="RHEA:16969"/>
        <dbReference type="ChEBI" id="CHEBI:57649"/>
        <dbReference type="ChEBI" id="CHEBI:62830"/>
        <dbReference type="EC" id="5.1.3.13"/>
    </reaction>
</comment>
<evidence type="ECO:0000256" key="5">
    <source>
        <dbReference type="PIRSR" id="PIRSR600888-1"/>
    </source>
</evidence>
<dbReference type="Gene3D" id="2.60.120.10">
    <property type="entry name" value="Jelly Rolls"/>
    <property type="match status" value="1"/>
</dbReference>
<dbReference type="SUPFAM" id="SSF51182">
    <property type="entry name" value="RmlC-like cupins"/>
    <property type="match status" value="1"/>
</dbReference>
<feature type="site" description="Participates in a stacking interaction with the thymidine ring of dTDP-4-oxo-6-deoxyglucose" evidence="6">
    <location>
        <position position="141"/>
    </location>
</feature>
<dbReference type="NCBIfam" id="TIGR01221">
    <property type="entry name" value="rmlC"/>
    <property type="match status" value="1"/>
</dbReference>
<dbReference type="PANTHER" id="PTHR21047">
    <property type="entry name" value="DTDP-6-DEOXY-D-GLUCOSE-3,5 EPIMERASE"/>
    <property type="match status" value="1"/>
</dbReference>
<accession>A0AAW9U0E4</accession>
<evidence type="ECO:0000313" key="8">
    <source>
        <dbReference type="EMBL" id="MQW37668.1"/>
    </source>
</evidence>
<evidence type="ECO:0000256" key="4">
    <source>
        <dbReference type="ARBA" id="ARBA00019595"/>
    </source>
</evidence>
<dbReference type="RefSeq" id="WP_013850902.1">
    <property type="nucleotide sequence ID" value="NZ_CP021806.1"/>
</dbReference>
<dbReference type="PANTHER" id="PTHR21047:SF2">
    <property type="entry name" value="THYMIDINE DIPHOSPHO-4-KETO-RHAMNOSE 3,5-EPIMERASE"/>
    <property type="match status" value="1"/>
</dbReference>
<evidence type="ECO:0000313" key="9">
    <source>
        <dbReference type="Proteomes" id="UP000429484"/>
    </source>
</evidence>
<dbReference type="Proteomes" id="UP000429484">
    <property type="component" value="Unassembled WGS sequence"/>
</dbReference>
<organism evidence="8 9">
    <name type="scientific">Rhizobium meliloti</name>
    <name type="common">Ensifer meliloti</name>
    <name type="synonym">Sinorhizobium meliloti</name>
    <dbReference type="NCBI Taxonomy" id="382"/>
    <lineage>
        <taxon>Bacteria</taxon>
        <taxon>Pseudomonadati</taxon>
        <taxon>Pseudomonadota</taxon>
        <taxon>Alphaproteobacteria</taxon>
        <taxon>Hyphomicrobiales</taxon>
        <taxon>Rhizobiaceae</taxon>
        <taxon>Sinorhizobium/Ensifer group</taxon>
        <taxon>Sinorhizobium</taxon>
    </lineage>
</organism>
<dbReference type="GO" id="GO:0019305">
    <property type="term" value="P:dTDP-rhamnose biosynthetic process"/>
    <property type="evidence" value="ECO:0007669"/>
    <property type="project" value="UniProtKB-UniRule"/>
</dbReference>
<protein>
    <recommendedName>
        <fullName evidence="4 7">dTDP-4-dehydrorhamnose 3,5-epimerase</fullName>
        <ecNumber evidence="3 7">5.1.3.13</ecNumber>
    </recommendedName>
    <alternativeName>
        <fullName evidence="7">Thymidine diphospho-4-keto-rhamnose 3,5-epimerase</fullName>
    </alternativeName>
</protein>
<evidence type="ECO:0000256" key="1">
    <source>
        <dbReference type="ARBA" id="ARBA00001298"/>
    </source>
</evidence>
<gene>
    <name evidence="8" type="primary">rfbC</name>
    <name evidence="8" type="ORF">GHK53_34230</name>
</gene>
<dbReference type="InterPro" id="IPR000888">
    <property type="entry name" value="RmlC-like"/>
</dbReference>
<dbReference type="CDD" id="cd00438">
    <property type="entry name" value="cupin_RmlC"/>
    <property type="match status" value="1"/>
</dbReference>
<comment type="similarity">
    <text evidence="7">Belongs to the dTDP-4-dehydrorhamnose 3,5-epimerase family.</text>
</comment>
<evidence type="ECO:0000256" key="6">
    <source>
        <dbReference type="PIRSR" id="PIRSR600888-3"/>
    </source>
</evidence>
<comment type="pathway">
    <text evidence="7">Carbohydrate biosynthesis; dTDP-L-rhamnose biosynthesis.</text>
</comment>
<comment type="subunit">
    <text evidence="7">Homodimer.</text>
</comment>
<dbReference type="GO" id="GO:0005829">
    <property type="term" value="C:cytosol"/>
    <property type="evidence" value="ECO:0007669"/>
    <property type="project" value="TreeGrafter"/>
</dbReference>
<name>A0AAW9U0E4_RHIML</name>
<comment type="caution">
    <text evidence="8">The sequence shown here is derived from an EMBL/GenBank/DDBJ whole genome shotgun (WGS) entry which is preliminary data.</text>
</comment>
<evidence type="ECO:0000256" key="2">
    <source>
        <dbReference type="ARBA" id="ARBA00001997"/>
    </source>
</evidence>
<proteinExistence type="inferred from homology"/>
<sequence>MSLVVIRSLGLDGVLEILPGRIEDERGFFSETWNERKLAEAGIALHFVQDNHSFSAAKGVLRGLHHQLSPYAQDKLVRVIRGAIFDVAVDIRRGSPTFAQWVAAEVSARKWNQILIPKGFSHGFLTLEPNTEVIYKVTNPYSPAYDRSIRFDDPEIAIAWPLPVAEFQLSGKDAAAPPLGQAELFNFPVEGARL</sequence>
<dbReference type="InterPro" id="IPR014710">
    <property type="entry name" value="RmlC-like_jellyroll"/>
</dbReference>
<dbReference type="GO" id="GO:0008830">
    <property type="term" value="F:dTDP-4-dehydrorhamnose 3,5-epimerase activity"/>
    <property type="evidence" value="ECO:0007669"/>
    <property type="project" value="UniProtKB-UniRule"/>
</dbReference>
<dbReference type="EMBL" id="WISR01000275">
    <property type="protein sequence ID" value="MQW37668.1"/>
    <property type="molecule type" value="Genomic_DNA"/>
</dbReference>
<dbReference type="InterPro" id="IPR011051">
    <property type="entry name" value="RmlC_Cupin_sf"/>
</dbReference>
<dbReference type="GO" id="GO:0000271">
    <property type="term" value="P:polysaccharide biosynthetic process"/>
    <property type="evidence" value="ECO:0007669"/>
    <property type="project" value="TreeGrafter"/>
</dbReference>
<evidence type="ECO:0000256" key="3">
    <source>
        <dbReference type="ARBA" id="ARBA00012098"/>
    </source>
</evidence>
<dbReference type="Pfam" id="PF00908">
    <property type="entry name" value="dTDP_sugar_isom"/>
    <property type="match status" value="1"/>
</dbReference>
<keyword evidence="7 8" id="KW-0413">Isomerase</keyword>
<evidence type="ECO:0000256" key="7">
    <source>
        <dbReference type="RuleBase" id="RU364069"/>
    </source>
</evidence>
<comment type="function">
    <text evidence="2 7">Catalyzes the epimerization of the C3' and C5'positions of dTDP-6-deoxy-D-xylo-4-hexulose, forming dTDP-6-deoxy-L-lyxo-4-hexulose.</text>
</comment>
<dbReference type="EC" id="5.1.3.13" evidence="3 7"/>
<reference evidence="8 9" key="1">
    <citation type="journal article" date="2013" name="Genome Biol.">
        <title>Comparative genomics of the core and accessory genomes of 48 Sinorhizobium strains comprising five genospecies.</title>
        <authorList>
            <person name="Sugawara M."/>
            <person name="Epstein B."/>
            <person name="Badgley B.D."/>
            <person name="Unno T."/>
            <person name="Xu L."/>
            <person name="Reese J."/>
            <person name="Gyaneshwar P."/>
            <person name="Denny R."/>
            <person name="Mudge J."/>
            <person name="Bharti A.K."/>
            <person name="Farmer A.D."/>
            <person name="May G.D."/>
            <person name="Woodward J.E."/>
            <person name="Medigue C."/>
            <person name="Vallenet D."/>
            <person name="Lajus A."/>
            <person name="Rouy Z."/>
            <person name="Martinez-Vaz B."/>
            <person name="Tiffin P."/>
            <person name="Young N.D."/>
            <person name="Sadowsky M.J."/>
        </authorList>
    </citation>
    <scope>NUCLEOTIDE SEQUENCE [LARGE SCALE GENOMIC DNA]</scope>
    <source>
        <strain evidence="8 9">N6B1</strain>
    </source>
</reference>
<feature type="active site" description="Proton donor" evidence="5">
    <location>
        <position position="135"/>
    </location>
</feature>
<feature type="active site" description="Proton acceptor" evidence="5">
    <location>
        <position position="65"/>
    </location>
</feature>
<dbReference type="AlphaFoldDB" id="A0AAW9U0E4"/>